<dbReference type="PROSITE" id="PS51880">
    <property type="entry name" value="TGS"/>
    <property type="match status" value="1"/>
</dbReference>
<dbReference type="GO" id="GO:0005737">
    <property type="term" value="C:cytoplasm"/>
    <property type="evidence" value="ECO:0007669"/>
    <property type="project" value="TreeGrafter"/>
</dbReference>
<evidence type="ECO:0000259" key="7">
    <source>
        <dbReference type="PROSITE" id="PS51710"/>
    </source>
</evidence>
<name>A0A2G9YSX5_9BACT</name>
<dbReference type="GO" id="GO:0005525">
    <property type="term" value="F:GTP binding"/>
    <property type="evidence" value="ECO:0007669"/>
    <property type="project" value="InterPro"/>
</dbReference>
<dbReference type="PIRSF" id="PIRSF006641">
    <property type="entry name" value="CHP00092"/>
    <property type="match status" value="1"/>
</dbReference>
<feature type="domain" description="TGS" evidence="8">
    <location>
        <begin position="260"/>
        <end position="344"/>
    </location>
</feature>
<dbReference type="InterPro" id="IPR013029">
    <property type="entry name" value="YchF_C"/>
</dbReference>
<comment type="cofactor">
    <cofactor evidence="1">
        <name>Mg(2+)</name>
        <dbReference type="ChEBI" id="CHEBI:18420"/>
    </cofactor>
</comment>
<dbReference type="PANTHER" id="PTHR23305:SF18">
    <property type="entry name" value="OBG-TYPE G DOMAIN-CONTAINING PROTEIN"/>
    <property type="match status" value="1"/>
</dbReference>
<evidence type="ECO:0000313" key="9">
    <source>
        <dbReference type="EMBL" id="PIP22355.1"/>
    </source>
</evidence>
<accession>A0A2G9YSX5</accession>
<dbReference type="InterPro" id="IPR031167">
    <property type="entry name" value="G_OBG"/>
</dbReference>
<dbReference type="SUPFAM" id="SSF81271">
    <property type="entry name" value="TGS-like"/>
    <property type="match status" value="1"/>
</dbReference>
<keyword evidence="4" id="KW-0067">ATP-binding</keyword>
<dbReference type="EMBL" id="PCRN01000045">
    <property type="protein sequence ID" value="PIP22355.1"/>
    <property type="molecule type" value="Genomic_DNA"/>
</dbReference>
<organism evidence="9 10">
    <name type="scientific">Candidatus Nealsonbacteria bacterium CG23_combo_of_CG06-09_8_20_14_all_39_25</name>
    <dbReference type="NCBI Taxonomy" id="1974723"/>
    <lineage>
        <taxon>Bacteria</taxon>
        <taxon>Candidatus Nealsoniibacteriota</taxon>
    </lineage>
</organism>
<evidence type="ECO:0000256" key="6">
    <source>
        <dbReference type="SAM" id="Coils"/>
    </source>
</evidence>
<gene>
    <name evidence="9" type="ORF">COX38_01075</name>
</gene>
<evidence type="ECO:0000256" key="5">
    <source>
        <dbReference type="ARBA" id="ARBA00022842"/>
    </source>
</evidence>
<feature type="coiled-coil region" evidence="6">
    <location>
        <begin position="130"/>
        <end position="164"/>
    </location>
</feature>
<dbReference type="InterPro" id="IPR006073">
    <property type="entry name" value="GTP-bd"/>
</dbReference>
<dbReference type="PROSITE" id="PS51710">
    <property type="entry name" value="G_OBG"/>
    <property type="match status" value="1"/>
</dbReference>
<keyword evidence="5" id="KW-0460">Magnesium</keyword>
<dbReference type="PANTHER" id="PTHR23305">
    <property type="entry name" value="OBG GTPASE FAMILY"/>
    <property type="match status" value="1"/>
</dbReference>
<keyword evidence="2" id="KW-0479">Metal-binding</keyword>
<evidence type="ECO:0000256" key="4">
    <source>
        <dbReference type="ARBA" id="ARBA00022840"/>
    </source>
</evidence>
<dbReference type="AlphaFoldDB" id="A0A2G9YSX5"/>
<evidence type="ECO:0000313" key="10">
    <source>
        <dbReference type="Proteomes" id="UP000229054"/>
    </source>
</evidence>
<dbReference type="FunFam" id="3.10.20.30:FF:000029">
    <property type="entry name" value="Obg-like ATPase 1"/>
    <property type="match status" value="1"/>
</dbReference>
<dbReference type="FunFam" id="1.10.150.300:FF:000001">
    <property type="entry name" value="Ribosome-binding ATPase YchF"/>
    <property type="match status" value="1"/>
</dbReference>
<reference evidence="9 10" key="1">
    <citation type="submission" date="2017-09" db="EMBL/GenBank/DDBJ databases">
        <title>Depth-based differentiation of microbial function through sediment-hosted aquifers and enrichment of novel symbionts in the deep terrestrial subsurface.</title>
        <authorList>
            <person name="Probst A.J."/>
            <person name="Ladd B."/>
            <person name="Jarett J.K."/>
            <person name="Geller-Mcgrath D.E."/>
            <person name="Sieber C.M."/>
            <person name="Emerson J.B."/>
            <person name="Anantharaman K."/>
            <person name="Thomas B.C."/>
            <person name="Malmstrom R."/>
            <person name="Stieglmeier M."/>
            <person name="Klingl A."/>
            <person name="Woyke T."/>
            <person name="Ryan C.M."/>
            <person name="Banfield J.F."/>
        </authorList>
    </citation>
    <scope>NUCLEOTIDE SEQUENCE [LARGE SCALE GENOMIC DNA]</scope>
    <source>
        <strain evidence="9">CG23_combo_of_CG06-09_8_20_14_all_39_25</strain>
    </source>
</reference>
<comment type="caution">
    <text evidence="9">The sequence shown here is derived from an EMBL/GenBank/DDBJ whole genome shotgun (WGS) entry which is preliminary data.</text>
</comment>
<dbReference type="Gene3D" id="3.40.50.300">
    <property type="entry name" value="P-loop containing nucleotide triphosphate hydrolases"/>
    <property type="match status" value="1"/>
</dbReference>
<dbReference type="Pfam" id="PF01926">
    <property type="entry name" value="MMR_HSR1"/>
    <property type="match status" value="1"/>
</dbReference>
<dbReference type="InterPro" id="IPR012676">
    <property type="entry name" value="TGS-like"/>
</dbReference>
<dbReference type="Gene3D" id="3.10.20.30">
    <property type="match status" value="1"/>
</dbReference>
<proteinExistence type="predicted"/>
<dbReference type="InterPro" id="IPR004095">
    <property type="entry name" value="TGS"/>
</dbReference>
<protein>
    <submittedName>
        <fullName evidence="9">Redox-regulated ATPase YchF</fullName>
    </submittedName>
</protein>
<dbReference type="Pfam" id="PF06071">
    <property type="entry name" value="YchF-GTPase_C"/>
    <property type="match status" value="1"/>
</dbReference>
<dbReference type="GO" id="GO:0005524">
    <property type="term" value="F:ATP binding"/>
    <property type="evidence" value="ECO:0007669"/>
    <property type="project" value="UniProtKB-KW"/>
</dbReference>
<dbReference type="InterPro" id="IPR027417">
    <property type="entry name" value="P-loop_NTPase"/>
</dbReference>
<sequence length="344" mass="38477">MSFSVGIVGLPNVGKSTLFKALTRQPVDIAAYPFTTIHPNVGVVQIPDERLEKIAQVIKPEKVTPTIIEFVDIAGLVKGAHKGEGLGNQFLANIRNCDAIIEVVRGFEDPNVEHVTGEINPEKDIEIVQVELLMKDLETLENALSKIEKEVKSKEKKALKKKELFDKVKDWVSQGKIIAELELNDEEKSELKEFQFLSAKPILYLLNTDTAPESKKYSIQLKMNLRDEVEVSELSAEEAKELGIQPHLDQLILACYNILDLITFYTVAGGKETRAWTLKKGGSASDAGGVVHTDFKEKFIRAEVIGWQKLIESGSWKNARETGQLKTVGREHIIEDSDVIEFRI</sequence>
<dbReference type="PRINTS" id="PR00326">
    <property type="entry name" value="GTP1OBG"/>
</dbReference>
<dbReference type="Proteomes" id="UP000229054">
    <property type="component" value="Unassembled WGS sequence"/>
</dbReference>
<dbReference type="Gene3D" id="1.10.150.300">
    <property type="entry name" value="TGS-like domain"/>
    <property type="match status" value="1"/>
</dbReference>
<evidence type="ECO:0000259" key="8">
    <source>
        <dbReference type="PROSITE" id="PS51880"/>
    </source>
</evidence>
<dbReference type="SUPFAM" id="SSF52540">
    <property type="entry name" value="P-loop containing nucleoside triphosphate hydrolases"/>
    <property type="match status" value="1"/>
</dbReference>
<dbReference type="InterPro" id="IPR023192">
    <property type="entry name" value="TGS-like_dom_sf"/>
</dbReference>
<keyword evidence="6" id="KW-0175">Coiled coil</keyword>
<dbReference type="GO" id="GO:0016887">
    <property type="term" value="F:ATP hydrolysis activity"/>
    <property type="evidence" value="ECO:0007669"/>
    <property type="project" value="InterPro"/>
</dbReference>
<dbReference type="InterPro" id="IPR012675">
    <property type="entry name" value="Beta-grasp_dom_sf"/>
</dbReference>
<evidence type="ECO:0000256" key="3">
    <source>
        <dbReference type="ARBA" id="ARBA00022741"/>
    </source>
</evidence>
<evidence type="ECO:0000256" key="1">
    <source>
        <dbReference type="ARBA" id="ARBA00001946"/>
    </source>
</evidence>
<dbReference type="InterPro" id="IPR004396">
    <property type="entry name" value="ATPase_YchF/OLA1"/>
</dbReference>
<keyword evidence="3" id="KW-0547">Nucleotide-binding</keyword>
<dbReference type="GO" id="GO:0046872">
    <property type="term" value="F:metal ion binding"/>
    <property type="evidence" value="ECO:0007669"/>
    <property type="project" value="UniProtKB-KW"/>
</dbReference>
<feature type="domain" description="OBG-type G" evidence="7">
    <location>
        <begin position="3"/>
        <end position="207"/>
    </location>
</feature>
<evidence type="ECO:0000256" key="2">
    <source>
        <dbReference type="ARBA" id="ARBA00022723"/>
    </source>
</evidence>